<dbReference type="SFLD" id="SFLDF00273">
    <property type="entry name" value="(dimethylallyl)adenosine_tRNA"/>
    <property type="match status" value="1"/>
</dbReference>
<dbReference type="PROSITE" id="PS51918">
    <property type="entry name" value="RADICAL_SAM"/>
    <property type="match status" value="1"/>
</dbReference>
<accession>A0A7C6AFT0</accession>
<dbReference type="GO" id="GO:0046872">
    <property type="term" value="F:metal ion binding"/>
    <property type="evidence" value="ECO:0007669"/>
    <property type="project" value="UniProtKB-KW"/>
</dbReference>
<feature type="domain" description="MTTase N-terminal" evidence="14">
    <location>
        <begin position="2"/>
        <end position="117"/>
    </location>
</feature>
<reference evidence="16" key="1">
    <citation type="journal article" date="2020" name="mSystems">
        <title>Genome- and Community-Level Interaction Insights into Carbon Utilization and Element Cycling Functions of Hydrothermarchaeota in Hydrothermal Sediment.</title>
        <authorList>
            <person name="Zhou Z."/>
            <person name="Liu Y."/>
            <person name="Xu W."/>
            <person name="Pan J."/>
            <person name="Luo Z.H."/>
            <person name="Li M."/>
        </authorList>
    </citation>
    <scope>NUCLEOTIDE SEQUENCE [LARGE SCALE GENOMIC DNA]</scope>
    <source>
        <strain evidence="16">SpSt-783</strain>
    </source>
</reference>
<dbReference type="GO" id="GO:0051539">
    <property type="term" value="F:4 iron, 4 sulfur cluster binding"/>
    <property type="evidence" value="ECO:0007669"/>
    <property type="project" value="UniProtKB-KW"/>
</dbReference>
<dbReference type="SMART" id="SM00729">
    <property type="entry name" value="Elp3"/>
    <property type="match status" value="1"/>
</dbReference>
<dbReference type="EC" id="2.8.4.3" evidence="9"/>
<comment type="caution">
    <text evidence="16">The sequence shown here is derived from an EMBL/GenBank/DDBJ whole genome shotgun (WGS) entry which is preliminary data.</text>
</comment>
<dbReference type="InterPro" id="IPR006638">
    <property type="entry name" value="Elp3/MiaA/NifB-like_rSAM"/>
</dbReference>
<dbReference type="GO" id="GO:0005829">
    <property type="term" value="C:cytosol"/>
    <property type="evidence" value="ECO:0007669"/>
    <property type="project" value="TreeGrafter"/>
</dbReference>
<evidence type="ECO:0000256" key="2">
    <source>
        <dbReference type="ARBA" id="ARBA00003234"/>
    </source>
</evidence>
<dbReference type="InterPro" id="IPR006463">
    <property type="entry name" value="MiaB_methiolase"/>
</dbReference>
<dbReference type="EMBL" id="DTHJ01000086">
    <property type="protein sequence ID" value="HHS62813.1"/>
    <property type="molecule type" value="Genomic_DNA"/>
</dbReference>
<dbReference type="InterPro" id="IPR002792">
    <property type="entry name" value="TRAM_dom"/>
</dbReference>
<dbReference type="PANTHER" id="PTHR43020:SF2">
    <property type="entry name" value="MITOCHONDRIAL TRNA METHYLTHIOTRANSFERASE CDK5RAP1"/>
    <property type="match status" value="1"/>
</dbReference>
<dbReference type="NCBIfam" id="TIGR01574">
    <property type="entry name" value="miaB-methiolase"/>
    <property type="match status" value="1"/>
</dbReference>
<name>A0A7C6AFT0_UNCW3</name>
<dbReference type="SFLD" id="SFLDS00029">
    <property type="entry name" value="Radical_SAM"/>
    <property type="match status" value="1"/>
</dbReference>
<evidence type="ECO:0000256" key="9">
    <source>
        <dbReference type="ARBA" id="ARBA00033765"/>
    </source>
</evidence>
<gene>
    <name evidence="16" type="primary">miaB</name>
    <name evidence="16" type="ORF">ENV70_04260</name>
</gene>
<organism evidence="16">
    <name type="scientific">candidate division WOR-3 bacterium</name>
    <dbReference type="NCBI Taxonomy" id="2052148"/>
    <lineage>
        <taxon>Bacteria</taxon>
        <taxon>Bacteria division WOR-3</taxon>
    </lineage>
</organism>
<evidence type="ECO:0000256" key="10">
    <source>
        <dbReference type="ARBA" id="ARBA00068570"/>
    </source>
</evidence>
<dbReference type="GO" id="GO:0035597">
    <property type="term" value="F:tRNA-2-methylthio-N(6)-dimethylallyladenosine(37) synthase activity"/>
    <property type="evidence" value="ECO:0007669"/>
    <property type="project" value="UniProtKB-EC"/>
</dbReference>
<evidence type="ECO:0000259" key="13">
    <source>
        <dbReference type="PROSITE" id="PS50926"/>
    </source>
</evidence>
<protein>
    <recommendedName>
        <fullName evidence="10">tRNA-2-methylthio-N(6)-dimethylallyladenosine synthase</fullName>
        <ecNumber evidence="9">2.8.4.3</ecNumber>
    </recommendedName>
    <alternativeName>
        <fullName evidence="12">(Dimethylallyl)adenosine tRNA methylthiotransferase MiaB</fullName>
    </alternativeName>
    <alternativeName>
        <fullName evidence="11">tRNA-i(6)A37 methylthiotransferase</fullName>
    </alternativeName>
</protein>
<evidence type="ECO:0000313" key="16">
    <source>
        <dbReference type="EMBL" id="HHS62813.1"/>
    </source>
</evidence>
<dbReference type="Pfam" id="PF04055">
    <property type="entry name" value="Radical_SAM"/>
    <property type="match status" value="1"/>
</dbReference>
<comment type="cofactor">
    <cofactor evidence="1">
        <name>[4Fe-4S] cluster</name>
        <dbReference type="ChEBI" id="CHEBI:49883"/>
    </cofactor>
</comment>
<dbReference type="InterPro" id="IPR013848">
    <property type="entry name" value="Methylthiotransferase_N"/>
</dbReference>
<evidence type="ECO:0000256" key="12">
    <source>
        <dbReference type="ARBA" id="ARBA00081141"/>
    </source>
</evidence>
<dbReference type="SFLD" id="SFLDG01082">
    <property type="entry name" value="B12-binding_domain_containing"/>
    <property type="match status" value="1"/>
</dbReference>
<evidence type="ECO:0000256" key="6">
    <source>
        <dbReference type="ARBA" id="ARBA00022723"/>
    </source>
</evidence>
<dbReference type="InterPro" id="IPR038135">
    <property type="entry name" value="Methylthiotransferase_N_sf"/>
</dbReference>
<sequence>MYKYHIKTFGCQMNKNDSDIINQILTDDGLSLVENPIEADIIFINTCSVREHAEQRALGYISTLKKWREKKGIVLGVIGCMAKRLADEIITEYPFVDLVLGPDSYRKIPAYIKLVTENKTKVIDVGVGSELYTNIEKTSHRVSDFVSITRGCDNYCSYCIVPFVRGRMRSRPTDDILREMGCLIESGVKDITLLGQNVNEYSYNGINFPKLLKIVAQKTGVFRLRFLTSHPKDFSEEIINAIKENKNICEWFHLPLQSGNNRILRLMNRKYTKEDYLGIIEKIRKNIPEATITTDIIVGFPTESEEEFNETIELVKQIEFDDAYMYRYSVRPGTKAGEYPPLPEEVIKHRLKILIEAQNHIIIEKTKQMMGKIYEVLFEEKTHNGTRGKTRGNKDVIVEQNIEPGSVFNVLITEIRGRTPIGRLT</sequence>
<evidence type="ECO:0000256" key="1">
    <source>
        <dbReference type="ARBA" id="ARBA00001966"/>
    </source>
</evidence>
<proteinExistence type="predicted"/>
<evidence type="ECO:0000256" key="7">
    <source>
        <dbReference type="ARBA" id="ARBA00023004"/>
    </source>
</evidence>
<evidence type="ECO:0000256" key="8">
    <source>
        <dbReference type="ARBA" id="ARBA00023014"/>
    </source>
</evidence>
<keyword evidence="7" id="KW-0408">Iron</keyword>
<dbReference type="Pfam" id="PF00919">
    <property type="entry name" value="UPF0004"/>
    <property type="match status" value="1"/>
</dbReference>
<dbReference type="PANTHER" id="PTHR43020">
    <property type="entry name" value="CDK5 REGULATORY SUBUNIT-ASSOCIATED PROTEIN 1"/>
    <property type="match status" value="1"/>
</dbReference>
<dbReference type="AlphaFoldDB" id="A0A7C6AFT0"/>
<dbReference type="InterPro" id="IPR007197">
    <property type="entry name" value="rSAM"/>
</dbReference>
<feature type="domain" description="Radical SAM core" evidence="15">
    <location>
        <begin position="138"/>
        <end position="364"/>
    </location>
</feature>
<dbReference type="FunFam" id="3.40.50.12160:FF:000003">
    <property type="entry name" value="CDK5 regulatory subunit-associated protein 1"/>
    <property type="match status" value="1"/>
</dbReference>
<dbReference type="CDD" id="cd01335">
    <property type="entry name" value="Radical_SAM"/>
    <property type="match status" value="1"/>
</dbReference>
<dbReference type="FunFam" id="3.80.30.20:FF:000001">
    <property type="entry name" value="tRNA-2-methylthio-N(6)-dimethylallyladenosine synthase 2"/>
    <property type="match status" value="1"/>
</dbReference>
<dbReference type="NCBIfam" id="TIGR00089">
    <property type="entry name" value="MiaB/RimO family radical SAM methylthiotransferase"/>
    <property type="match status" value="1"/>
</dbReference>
<keyword evidence="5" id="KW-0949">S-adenosyl-L-methionine</keyword>
<keyword evidence="4 16" id="KW-0808">Transferase</keyword>
<comment type="function">
    <text evidence="2">Catalyzes the methylthiolation of N6-(dimethylallyl)adenosine (i(6)A), leading to the formation of 2-methylthio-N6-(dimethylallyl)adenosine (ms(2)i(6)A) at position 37 in tRNAs that read codons beginning with uridine.</text>
</comment>
<dbReference type="InterPro" id="IPR023404">
    <property type="entry name" value="rSAM_horseshoe"/>
</dbReference>
<dbReference type="Gene3D" id="3.40.50.12160">
    <property type="entry name" value="Methylthiotransferase, N-terminal domain"/>
    <property type="match status" value="1"/>
</dbReference>
<evidence type="ECO:0000259" key="15">
    <source>
        <dbReference type="PROSITE" id="PS51918"/>
    </source>
</evidence>
<dbReference type="InterPro" id="IPR058240">
    <property type="entry name" value="rSAM_sf"/>
</dbReference>
<dbReference type="PROSITE" id="PS01278">
    <property type="entry name" value="MTTASE_RADICAL"/>
    <property type="match status" value="1"/>
</dbReference>
<dbReference type="SUPFAM" id="SSF102114">
    <property type="entry name" value="Radical SAM enzymes"/>
    <property type="match status" value="1"/>
</dbReference>
<dbReference type="InterPro" id="IPR020612">
    <property type="entry name" value="Methylthiotransferase_CS"/>
</dbReference>
<evidence type="ECO:0000259" key="14">
    <source>
        <dbReference type="PROSITE" id="PS51449"/>
    </source>
</evidence>
<feature type="domain" description="TRAM" evidence="13">
    <location>
        <begin position="367"/>
        <end position="425"/>
    </location>
</feature>
<evidence type="ECO:0000256" key="5">
    <source>
        <dbReference type="ARBA" id="ARBA00022691"/>
    </source>
</evidence>
<evidence type="ECO:0000256" key="3">
    <source>
        <dbReference type="ARBA" id="ARBA00022485"/>
    </source>
</evidence>
<evidence type="ECO:0000256" key="4">
    <source>
        <dbReference type="ARBA" id="ARBA00022679"/>
    </source>
</evidence>
<dbReference type="InterPro" id="IPR005839">
    <property type="entry name" value="Methylthiotransferase"/>
</dbReference>
<dbReference type="PROSITE" id="PS50926">
    <property type="entry name" value="TRAM"/>
    <property type="match status" value="1"/>
</dbReference>
<dbReference type="SFLD" id="SFLDG01061">
    <property type="entry name" value="methylthiotransferase"/>
    <property type="match status" value="1"/>
</dbReference>
<dbReference type="Gene3D" id="3.80.30.20">
    <property type="entry name" value="tm_1862 like domain"/>
    <property type="match status" value="1"/>
</dbReference>
<dbReference type="PROSITE" id="PS51449">
    <property type="entry name" value="MTTASE_N"/>
    <property type="match status" value="1"/>
</dbReference>
<keyword evidence="6" id="KW-0479">Metal-binding</keyword>
<keyword evidence="3" id="KW-0004">4Fe-4S</keyword>
<evidence type="ECO:0000256" key="11">
    <source>
        <dbReference type="ARBA" id="ARBA00080698"/>
    </source>
</evidence>
<keyword evidence="8" id="KW-0411">Iron-sulfur</keyword>